<proteinExistence type="inferred from homology"/>
<keyword evidence="5 7" id="KW-1133">Transmembrane helix</keyword>
<feature type="transmembrane region" description="Helical" evidence="7">
    <location>
        <begin position="193"/>
        <end position="211"/>
    </location>
</feature>
<keyword evidence="3" id="KW-1003">Cell membrane</keyword>
<dbReference type="GO" id="GO:0005886">
    <property type="term" value="C:plasma membrane"/>
    <property type="evidence" value="ECO:0007669"/>
    <property type="project" value="UniProtKB-SubCell"/>
</dbReference>
<evidence type="ECO:0000313" key="9">
    <source>
        <dbReference type="EMBL" id="SDH82122.1"/>
    </source>
</evidence>
<evidence type="ECO:0000313" key="10">
    <source>
        <dbReference type="Proteomes" id="UP000199258"/>
    </source>
</evidence>
<dbReference type="STRING" id="335973.SAMN04488693_10380"/>
<sequence length="221" mass="23759">MSPPLPRSSSGTSSGALQEPTGLAGLITDVMSALGEAGVGVLVLLETVFPPIPSEVVLPLAGFLSQQGRMNAILAVALATAGSFLGAVLLYLLGAKMGEERVVRGLSKLPLVDREDFERAAGWFRRHGRSAVFFGRLIPGVRSLISLPAGAEHMPLRTFALFTIAGSLLWNVLLIGLGYFLGTQYHLVDQYAQYFDVVLYAALAALVGWLVRRRIRRRRAG</sequence>
<gene>
    <name evidence="9" type="ORF">SAMN04488693_10380</name>
</gene>
<dbReference type="AlphaFoldDB" id="A0A1G8FJ18"/>
<comment type="similarity">
    <text evidence="2">Belongs to the DedA family.</text>
</comment>
<comment type="subcellular location">
    <subcellularLocation>
        <location evidence="1">Cell membrane</location>
        <topology evidence="1">Multi-pass membrane protein</topology>
    </subcellularLocation>
</comment>
<dbReference type="OrthoDB" id="9813426at2"/>
<keyword evidence="10" id="KW-1185">Reference proteome</keyword>
<dbReference type="InterPro" id="IPR032816">
    <property type="entry name" value="VTT_dom"/>
</dbReference>
<organism evidence="9 10">
    <name type="scientific">Arthrobacter subterraneus</name>
    <dbReference type="NCBI Taxonomy" id="335973"/>
    <lineage>
        <taxon>Bacteria</taxon>
        <taxon>Bacillati</taxon>
        <taxon>Actinomycetota</taxon>
        <taxon>Actinomycetes</taxon>
        <taxon>Micrococcales</taxon>
        <taxon>Micrococcaceae</taxon>
        <taxon>Arthrobacter</taxon>
    </lineage>
</organism>
<dbReference type="InterPro" id="IPR051311">
    <property type="entry name" value="DedA_domain"/>
</dbReference>
<evidence type="ECO:0000256" key="5">
    <source>
        <dbReference type="ARBA" id="ARBA00022989"/>
    </source>
</evidence>
<evidence type="ECO:0000256" key="2">
    <source>
        <dbReference type="ARBA" id="ARBA00010792"/>
    </source>
</evidence>
<dbReference type="RefSeq" id="WP_090584957.1">
    <property type="nucleotide sequence ID" value="NZ_FNDT01000003.1"/>
</dbReference>
<feature type="transmembrane region" description="Helical" evidence="7">
    <location>
        <begin position="159"/>
        <end position="181"/>
    </location>
</feature>
<evidence type="ECO:0000256" key="3">
    <source>
        <dbReference type="ARBA" id="ARBA00022475"/>
    </source>
</evidence>
<protein>
    <submittedName>
        <fullName evidence="9">Membrane protein DedA, SNARE-associated domain</fullName>
    </submittedName>
</protein>
<evidence type="ECO:0000256" key="7">
    <source>
        <dbReference type="SAM" id="Phobius"/>
    </source>
</evidence>
<dbReference type="EMBL" id="FNDT01000003">
    <property type="protein sequence ID" value="SDH82122.1"/>
    <property type="molecule type" value="Genomic_DNA"/>
</dbReference>
<feature type="domain" description="VTT" evidence="8">
    <location>
        <begin position="52"/>
        <end position="179"/>
    </location>
</feature>
<accession>A0A1G8FJ18</accession>
<keyword evidence="6 7" id="KW-0472">Membrane</keyword>
<name>A0A1G8FJ18_9MICC</name>
<evidence type="ECO:0000256" key="1">
    <source>
        <dbReference type="ARBA" id="ARBA00004651"/>
    </source>
</evidence>
<dbReference type="PANTHER" id="PTHR42709:SF6">
    <property type="entry name" value="UNDECAPRENYL PHOSPHATE TRANSPORTER A"/>
    <property type="match status" value="1"/>
</dbReference>
<feature type="transmembrane region" description="Helical" evidence="7">
    <location>
        <begin position="72"/>
        <end position="94"/>
    </location>
</feature>
<reference evidence="9 10" key="1">
    <citation type="submission" date="2016-10" db="EMBL/GenBank/DDBJ databases">
        <authorList>
            <person name="de Groot N.N."/>
        </authorList>
    </citation>
    <scope>NUCLEOTIDE SEQUENCE [LARGE SCALE GENOMIC DNA]</scope>
    <source>
        <strain evidence="9 10">NP_1H</strain>
    </source>
</reference>
<evidence type="ECO:0000256" key="4">
    <source>
        <dbReference type="ARBA" id="ARBA00022692"/>
    </source>
</evidence>
<evidence type="ECO:0000259" key="8">
    <source>
        <dbReference type="Pfam" id="PF09335"/>
    </source>
</evidence>
<dbReference type="Pfam" id="PF09335">
    <property type="entry name" value="VTT_dom"/>
    <property type="match status" value="1"/>
</dbReference>
<dbReference type="Proteomes" id="UP000199258">
    <property type="component" value="Unassembled WGS sequence"/>
</dbReference>
<dbReference type="PANTHER" id="PTHR42709">
    <property type="entry name" value="ALKALINE PHOSPHATASE LIKE PROTEIN"/>
    <property type="match status" value="1"/>
</dbReference>
<evidence type="ECO:0000256" key="6">
    <source>
        <dbReference type="ARBA" id="ARBA00023136"/>
    </source>
</evidence>
<keyword evidence="4 7" id="KW-0812">Transmembrane</keyword>